<sequence length="260" mass="27047">MLVTAQLPILADVPLPLALALLALLDGLSVGTLLIPLFLLIAPGRPRIARVLLYLGTITLFYLAIGVLFTLGLVNVIDAGRDFLGSTLGRVVLLVGGLALFASGVAIGVSDARKRKAAALSDGSPAAQTSGRILRWRDRLLADGTSRAAVVGVALAAGLAEVAGMLPYLIGMTMLADAPIGMPARFAMLAGYCIVMILPALILLAARVLAARAVERPLHRFTGWMQRTGAENTAWILGIIGFLLARSGATQLGIDLPIIG</sequence>
<protein>
    <recommendedName>
        <fullName evidence="4">GAP family protein</fullName>
    </recommendedName>
</protein>
<evidence type="ECO:0008006" key="4">
    <source>
        <dbReference type="Google" id="ProtNLM"/>
    </source>
</evidence>
<keyword evidence="1" id="KW-0472">Membrane</keyword>
<dbReference type="InterPro" id="IPR021315">
    <property type="entry name" value="Gap/Sap"/>
</dbReference>
<name>A0ABX5QDX4_9MICO</name>
<proteinExistence type="predicted"/>
<dbReference type="Pfam" id="PF11139">
    <property type="entry name" value="SfLAP"/>
    <property type="match status" value="1"/>
</dbReference>
<evidence type="ECO:0000313" key="3">
    <source>
        <dbReference type="Proteomes" id="UP000285768"/>
    </source>
</evidence>
<evidence type="ECO:0000256" key="1">
    <source>
        <dbReference type="SAM" id="Phobius"/>
    </source>
</evidence>
<dbReference type="Proteomes" id="UP000285768">
    <property type="component" value="Chromosome"/>
</dbReference>
<feature type="transmembrane region" description="Helical" evidence="1">
    <location>
        <begin position="52"/>
        <end position="76"/>
    </location>
</feature>
<organism evidence="2 3">
    <name type="scientific">Leucobacter muris</name>
    <dbReference type="NCBI Taxonomy" id="1935379"/>
    <lineage>
        <taxon>Bacteria</taxon>
        <taxon>Bacillati</taxon>
        <taxon>Actinomycetota</taxon>
        <taxon>Actinomycetes</taxon>
        <taxon>Micrococcales</taxon>
        <taxon>Microbacteriaceae</taxon>
        <taxon>Leucobacter</taxon>
    </lineage>
</organism>
<feature type="transmembrane region" description="Helical" evidence="1">
    <location>
        <begin position="17"/>
        <end position="40"/>
    </location>
</feature>
<keyword evidence="1" id="KW-1133">Transmembrane helix</keyword>
<evidence type="ECO:0000313" key="2">
    <source>
        <dbReference type="EMBL" id="QAB17273.1"/>
    </source>
</evidence>
<feature type="transmembrane region" description="Helical" evidence="1">
    <location>
        <begin position="88"/>
        <end position="109"/>
    </location>
</feature>
<gene>
    <name evidence="2" type="ORF">Leucomu_04445</name>
</gene>
<feature type="transmembrane region" description="Helical" evidence="1">
    <location>
        <begin position="148"/>
        <end position="169"/>
    </location>
</feature>
<accession>A0ABX5QDX4</accession>
<dbReference type="RefSeq" id="WP_128386470.1">
    <property type="nucleotide sequence ID" value="NZ_CP035037.1"/>
</dbReference>
<dbReference type="EMBL" id="CP035037">
    <property type="protein sequence ID" value="QAB17273.1"/>
    <property type="molecule type" value="Genomic_DNA"/>
</dbReference>
<keyword evidence="3" id="KW-1185">Reference proteome</keyword>
<feature type="transmembrane region" description="Helical" evidence="1">
    <location>
        <begin position="189"/>
        <end position="210"/>
    </location>
</feature>
<keyword evidence="1" id="KW-0812">Transmembrane</keyword>
<reference evidence="2 3" key="1">
    <citation type="submission" date="2019-01" db="EMBL/GenBank/DDBJ databases">
        <title>Leucobacter muris sp. nov. isolated from the nose of a laboratory mouse.</title>
        <authorList>
            <person name="Benga L."/>
            <person name="Sproeer C."/>
            <person name="Schumann P."/>
            <person name="Verbarg S."/>
            <person name="Bunk B."/>
            <person name="Engelhardt E."/>
            <person name="Benten P.M."/>
            <person name="Sager M."/>
        </authorList>
    </citation>
    <scope>NUCLEOTIDE SEQUENCE [LARGE SCALE GENOMIC DNA]</scope>
    <source>
        <strain evidence="2 3">DSM 101948</strain>
    </source>
</reference>